<evidence type="ECO:0000256" key="1">
    <source>
        <dbReference type="SAM" id="MobiDB-lite"/>
    </source>
</evidence>
<name>A0A2R5LH15_9ACAR</name>
<feature type="region of interest" description="Disordered" evidence="1">
    <location>
        <begin position="183"/>
        <end position="205"/>
    </location>
</feature>
<feature type="region of interest" description="Disordered" evidence="1">
    <location>
        <begin position="382"/>
        <end position="493"/>
    </location>
</feature>
<feature type="compositionally biased region" description="Basic and acidic residues" evidence="1">
    <location>
        <begin position="452"/>
        <end position="464"/>
    </location>
</feature>
<feature type="compositionally biased region" description="Basic residues" evidence="1">
    <location>
        <begin position="32"/>
        <end position="42"/>
    </location>
</feature>
<proteinExistence type="predicted"/>
<feature type="compositionally biased region" description="Basic and acidic residues" evidence="1">
    <location>
        <begin position="183"/>
        <end position="204"/>
    </location>
</feature>
<feature type="region of interest" description="Disordered" evidence="1">
    <location>
        <begin position="1"/>
        <end position="52"/>
    </location>
</feature>
<protein>
    <submittedName>
        <fullName evidence="2">Putative flocculation protein flo11</fullName>
    </submittedName>
</protein>
<feature type="compositionally biased region" description="Polar residues" evidence="1">
    <location>
        <begin position="438"/>
        <end position="451"/>
    </location>
</feature>
<dbReference type="AlphaFoldDB" id="A0A2R5LH15"/>
<dbReference type="EMBL" id="GGLE01004687">
    <property type="protein sequence ID" value="MBY08813.1"/>
    <property type="molecule type" value="Transcribed_RNA"/>
</dbReference>
<evidence type="ECO:0000313" key="2">
    <source>
        <dbReference type="EMBL" id="MBY08813.1"/>
    </source>
</evidence>
<accession>A0A2R5LH15</accession>
<feature type="region of interest" description="Disordered" evidence="1">
    <location>
        <begin position="120"/>
        <end position="161"/>
    </location>
</feature>
<reference evidence="2" key="1">
    <citation type="submission" date="2018-03" db="EMBL/GenBank/DDBJ databases">
        <title>The relapsing fever spirochete Borrelia turicatae persists in the highly oxidative environment of its soft-bodied tick vector.</title>
        <authorList>
            <person name="Bourret T.J."/>
            <person name="Boyle W.K."/>
            <person name="Valenzuela J.G."/>
            <person name="Oliveira F."/>
            <person name="Lopez J.E."/>
        </authorList>
    </citation>
    <scope>NUCLEOTIDE SEQUENCE</scope>
    <source>
        <strain evidence="2">Kansas strain/isolate</strain>
        <tissue evidence="2">Salivary glands</tissue>
    </source>
</reference>
<sequence>MSVHKQITECFKMKKPRPSPAKDPARKDTVTPKRRGARKRLAQGRAPGVKTTCGEDACEENARECEVDYSARDPDLWLCSQDVPVSDIGWDYSSPRNKVMQVKKRDESDLANVMKLFRHGPAESEPNSGAWDIFKNDVIPPASSTKAAGDEARKKQEKAAPNPEVLFERMQGLLQLIQETKNGDSDVTESLKHKNGENKPEDTTGARVAAKNCCRGLLINREEDTDGGSWAEGDESILVAASQEAEMVGSPLRPPKKMGSIEEEGVSLMFVSPLRRGTKAKSPRLRKSPRIQCLTANRRSPVQRPVGTTVLASPVPKATERTKTPNRQRCRNAAENTNQSFTDIMDTLLTNDDDDNLLDWVCSTYEQALQQQDAKKDIDSTTNTTAALPQQNSSTSRQAASAPFTVTNATRCSARLSGQAEKSATPTARNGGPRGKPGQTTSKQSVINQNAKKVDSHQKSRLENSARSTILKAASPLSRSGAGWEEDDDDFTTPDVMSWLEKVESQTTKSKCTPEEIERKRQEALLRRQQRHQQQQHWKGRLRTSR</sequence>
<feature type="region of interest" description="Disordered" evidence="1">
    <location>
        <begin position="525"/>
        <end position="546"/>
    </location>
</feature>
<feature type="compositionally biased region" description="Polar residues" evidence="1">
    <location>
        <begin position="382"/>
        <end position="411"/>
    </location>
</feature>
<feature type="compositionally biased region" description="Basic and acidic residues" evidence="1">
    <location>
        <begin position="148"/>
        <end position="158"/>
    </location>
</feature>
<organism evidence="2">
    <name type="scientific">Ornithodoros turicata</name>
    <dbReference type="NCBI Taxonomy" id="34597"/>
    <lineage>
        <taxon>Eukaryota</taxon>
        <taxon>Metazoa</taxon>
        <taxon>Ecdysozoa</taxon>
        <taxon>Arthropoda</taxon>
        <taxon>Chelicerata</taxon>
        <taxon>Arachnida</taxon>
        <taxon>Acari</taxon>
        <taxon>Parasitiformes</taxon>
        <taxon>Ixodida</taxon>
        <taxon>Ixodoidea</taxon>
        <taxon>Argasidae</taxon>
        <taxon>Ornithodorinae</taxon>
        <taxon>Ornithodoros</taxon>
    </lineage>
</organism>